<organism evidence="1 2">
    <name type="scientific">Xylaria curta</name>
    <dbReference type="NCBI Taxonomy" id="42375"/>
    <lineage>
        <taxon>Eukaryota</taxon>
        <taxon>Fungi</taxon>
        <taxon>Dikarya</taxon>
        <taxon>Ascomycota</taxon>
        <taxon>Pezizomycotina</taxon>
        <taxon>Sordariomycetes</taxon>
        <taxon>Xylariomycetidae</taxon>
        <taxon>Xylariales</taxon>
        <taxon>Xylariaceae</taxon>
        <taxon>Xylaria</taxon>
    </lineage>
</organism>
<reference evidence="1" key="1">
    <citation type="submission" date="2022-10" db="EMBL/GenBank/DDBJ databases">
        <title>Genome Sequence of Xylaria curta.</title>
        <authorList>
            <person name="Buettner E."/>
        </authorList>
    </citation>
    <scope>NUCLEOTIDE SEQUENCE</scope>
    <source>
        <strain evidence="1">Babe10</strain>
    </source>
</reference>
<accession>A0ACC1PC49</accession>
<comment type="caution">
    <text evidence="1">The sequence shown here is derived from an EMBL/GenBank/DDBJ whole genome shotgun (WGS) entry which is preliminary data.</text>
</comment>
<dbReference type="EMBL" id="JAPDGR010000465">
    <property type="protein sequence ID" value="KAJ2989998.1"/>
    <property type="molecule type" value="Genomic_DNA"/>
</dbReference>
<name>A0ACC1PC49_9PEZI</name>
<evidence type="ECO:0000313" key="1">
    <source>
        <dbReference type="EMBL" id="KAJ2989998.1"/>
    </source>
</evidence>
<evidence type="ECO:0000313" key="2">
    <source>
        <dbReference type="Proteomes" id="UP001143856"/>
    </source>
</evidence>
<gene>
    <name evidence="1" type="ORF">NUW58_g3178</name>
</gene>
<protein>
    <submittedName>
        <fullName evidence="1">Uncharacterized protein</fullName>
    </submittedName>
</protein>
<keyword evidence="2" id="KW-1185">Reference proteome</keyword>
<sequence>MSAASAAPPPVPNLAKPVAVPVESSVWDRFTNWASENKALVYTIAGVAVVVTGAGVVYYLNGDAKPKGPAQLKPSKKERRKKKEAERQAEASEKSAASAPEQPKPATVESADELPEIDEATVGALTTEKRNEFAQKLKAAGNKAYGSKDYNKAINLYSKAIICKPDPIFYSNRAACYNALSGNGEKVVEDTTAAVSLDPLYVKALNRRANAYEHLEKYSESLLDFTASCIIDEFRNENSATSVEKLLKKVAEQKAEEILKTKSPNKLPSPTFVSNYIQSFREKPRAGGLEDSVELSDTTGKGQLQIGLRAMEKKTHDGYEEAATAFEKALELGDLGEFEALAYNMRGTFRCLRGSQELALEDLNKSIELDPTMTQSYVKRASMHLEMGNREKAANDIGSAIKQNEHDPDIYYHRAQLHFIHAEWQQAAKDYQKSIDLDNTFIFSHIQLGVTQYKMGSIASSMATFRRFDPECDIAVATMAQLLLQQARNEPAQWRSNARTHAGAHIVSGTLLMEEAIRVRRGLEYMEAPTLNTLCTSYFLFCSYYALEMHEKAWFYLREATTLAHICGMTKEESYLQYDNIESSRRRRLYWLLYVTERAYALQRGRPLTLQASINLASISDDPSDPLAHQLSGYLLLIGLFRPFDDTFITLWNKTRGECSSSYLGVLRKQFSEMMMNAREVDQRLIQQWLKPAIWQLNMQHGCNPQNGQDQLHFQIDMSRELMSMTSQFQTQSTELLGVPLVAKLLDIACALTDVLAMQPAPADPFTMGPREHLNALLQILACLRNGDHHFLPLLLDKVHDLLPRLANPLLQRAPENACLPNIDIFDGFGNAGMAQPPMLTDFKTEPYTSNTVPHLQDIPAVDSNSSTCGSDLKSPFPIASSPPMMSPNGEYAPGAEFNSMPEMLMSPMGQPHQSSLGQTGTMATQQPHHQHQLHSMVSQNINQNHHLNNQMSVEMHNNLANGLNQTTNYVNVGQPQNQTYNQPNQMMNNLMHRTPPQRANSFIIHQHQPTQIPRTVGDFHALQRANSENVAMNPISLRQMQPEMDFSGLP</sequence>
<dbReference type="Proteomes" id="UP001143856">
    <property type="component" value="Unassembled WGS sequence"/>
</dbReference>
<proteinExistence type="predicted"/>